<comment type="catalytic activity">
    <reaction evidence="8">
        <text>2'-deoxyguanosine + phosphate = 2-deoxy-alpha-D-ribose 1-phosphate + guanine</text>
        <dbReference type="Rhea" id="RHEA:27738"/>
        <dbReference type="ChEBI" id="CHEBI:16235"/>
        <dbReference type="ChEBI" id="CHEBI:17172"/>
        <dbReference type="ChEBI" id="CHEBI:43474"/>
        <dbReference type="ChEBI" id="CHEBI:57259"/>
        <dbReference type="EC" id="2.4.2.1"/>
    </reaction>
</comment>
<dbReference type="PANTHER" id="PTHR11904:SF12">
    <property type="entry name" value="PURINE NUCLEOSIDE PHOSPHORYLASE"/>
    <property type="match status" value="1"/>
</dbReference>
<evidence type="ECO:0000256" key="8">
    <source>
        <dbReference type="ARBA" id="ARBA00023929"/>
    </source>
</evidence>
<comment type="caution">
    <text evidence="14">The sequence shown here is derived from an EMBL/GenBank/DDBJ whole genome shotgun (WGS) entry which is preliminary data.</text>
</comment>
<dbReference type="NCBIfam" id="TIGR01700">
    <property type="entry name" value="PNPH"/>
    <property type="match status" value="1"/>
</dbReference>
<evidence type="ECO:0000256" key="5">
    <source>
        <dbReference type="ARBA" id="ARBA00022676"/>
    </source>
</evidence>
<name>A0ABS2XDQ6_POLSP</name>
<organism evidence="14 15">
    <name type="scientific">Polyodon spathula</name>
    <name type="common">North American paddlefish</name>
    <name type="synonym">Squalus spathula</name>
    <dbReference type="NCBI Taxonomy" id="7913"/>
    <lineage>
        <taxon>Eukaryota</taxon>
        <taxon>Metazoa</taxon>
        <taxon>Chordata</taxon>
        <taxon>Craniata</taxon>
        <taxon>Vertebrata</taxon>
        <taxon>Euteleostomi</taxon>
        <taxon>Actinopterygii</taxon>
        <taxon>Chondrostei</taxon>
        <taxon>Acipenseriformes</taxon>
        <taxon>Polyodontidae</taxon>
        <taxon>Polyodon</taxon>
    </lineage>
</organism>
<feature type="non-terminal residue" evidence="14">
    <location>
        <position position="344"/>
    </location>
</feature>
<sequence length="344" mass="38171">MAQIAYSKVWLFPGVAKHGCDWLMIRTAVGNNERLYNKGMHEPGGLEVVTTELVRNCGYTYEEYKFTADWLLANTEHRPLIAIICGSGLGGLAEILKDQKVFSYSDIPNFPQSTVHGHAGRLVFGTLKGKSCVCMQGRFHLYEGYPIWKITFPIRIFRLLGVETVIVTNAAGGLNEDYKVGDIMLIKDHLNMPGFAGNNPLVGPNDERFGVRFPCMSDAYDPDLRKLAKTVSAELGYSDFLKEGVYCVLGGPSFETIAECYMLKRLGADAVGMSTVHEVIVARHCGMRVFGLSLITNKAVMDYDSESKANHEEVLQTGLERASQLERMISRLVEDIGHNNSNIC</sequence>
<proteinExistence type="inferred from homology"/>
<evidence type="ECO:0000256" key="10">
    <source>
        <dbReference type="ARBA" id="ARBA00023970"/>
    </source>
</evidence>
<dbReference type="InterPro" id="IPR011268">
    <property type="entry name" value="Purine_phosphorylase"/>
</dbReference>
<accession>A0ABS2XDQ6</accession>
<feature type="domain" description="Nucleoside phosphorylase" evidence="13">
    <location>
        <begin position="81"/>
        <end position="333"/>
    </location>
</feature>
<protein>
    <recommendedName>
        <fullName evidence="4">Purine nucleoside phosphorylase</fullName>
        <ecNumber evidence="3">2.4.2.1</ecNumber>
    </recommendedName>
    <alternativeName>
        <fullName evidence="12">Inosine phosphorylase</fullName>
    </alternativeName>
    <alternativeName>
        <fullName evidence="11">Inosine-guanosine phosphorylase</fullName>
    </alternativeName>
</protein>
<keyword evidence="5" id="KW-0328">Glycosyltransferase</keyword>
<dbReference type="NCBIfam" id="NF006054">
    <property type="entry name" value="PRK08202.1"/>
    <property type="match status" value="1"/>
</dbReference>
<evidence type="ECO:0000256" key="2">
    <source>
        <dbReference type="ARBA" id="ARBA00006751"/>
    </source>
</evidence>
<evidence type="ECO:0000256" key="3">
    <source>
        <dbReference type="ARBA" id="ARBA00011886"/>
    </source>
</evidence>
<dbReference type="EMBL" id="JAAWVQ010019384">
    <property type="protein sequence ID" value="MBN3272352.1"/>
    <property type="molecule type" value="Genomic_DNA"/>
</dbReference>
<comment type="catalytic activity">
    <reaction evidence="10">
        <text>guanosine + phosphate = alpha-D-ribose 1-phosphate + guanine</text>
        <dbReference type="Rhea" id="RHEA:13233"/>
        <dbReference type="ChEBI" id="CHEBI:16235"/>
        <dbReference type="ChEBI" id="CHEBI:16750"/>
        <dbReference type="ChEBI" id="CHEBI:43474"/>
        <dbReference type="ChEBI" id="CHEBI:57720"/>
        <dbReference type="EC" id="2.4.2.1"/>
    </reaction>
</comment>
<comment type="pathway">
    <text evidence="1">Purine metabolism; purine nucleoside salvage.</text>
</comment>
<dbReference type="EC" id="2.4.2.1" evidence="3"/>
<feature type="non-terminal residue" evidence="14">
    <location>
        <position position="1"/>
    </location>
</feature>
<evidence type="ECO:0000256" key="1">
    <source>
        <dbReference type="ARBA" id="ARBA00005058"/>
    </source>
</evidence>
<dbReference type="CDD" id="cd09009">
    <property type="entry name" value="PNP-EcPNPII_like"/>
    <property type="match status" value="1"/>
</dbReference>
<evidence type="ECO:0000256" key="9">
    <source>
        <dbReference type="ARBA" id="ARBA00023950"/>
    </source>
</evidence>
<evidence type="ECO:0000256" key="7">
    <source>
        <dbReference type="ARBA" id="ARBA00023918"/>
    </source>
</evidence>
<keyword evidence="6" id="KW-0808">Transferase</keyword>
<evidence type="ECO:0000256" key="4">
    <source>
        <dbReference type="ARBA" id="ARBA00013834"/>
    </source>
</evidence>
<keyword evidence="15" id="KW-1185">Reference proteome</keyword>
<reference evidence="14" key="1">
    <citation type="journal article" date="2021" name="Cell">
        <title>Tracing the genetic footprints of vertebrate landing in non-teleost ray-finned fishes.</title>
        <authorList>
            <person name="Bi X."/>
            <person name="Wang K."/>
            <person name="Yang L."/>
            <person name="Pan H."/>
            <person name="Jiang H."/>
            <person name="Wei Q."/>
            <person name="Fang M."/>
            <person name="Yu H."/>
            <person name="Zhu C."/>
            <person name="Cai Y."/>
            <person name="He Y."/>
            <person name="Gan X."/>
            <person name="Zeng H."/>
            <person name="Yu D."/>
            <person name="Zhu Y."/>
            <person name="Jiang H."/>
            <person name="Qiu Q."/>
            <person name="Yang H."/>
            <person name="Zhang Y.E."/>
            <person name="Wang W."/>
            <person name="Zhu M."/>
            <person name="He S."/>
            <person name="Zhang G."/>
        </authorList>
    </citation>
    <scope>NUCLEOTIDE SEQUENCE</scope>
    <source>
        <strain evidence="14">Pddl_001</strain>
    </source>
</reference>
<dbReference type="Proteomes" id="UP001166093">
    <property type="component" value="Unassembled WGS sequence"/>
</dbReference>
<comment type="catalytic activity">
    <reaction evidence="7">
        <text>inosine + phosphate = alpha-D-ribose 1-phosphate + hypoxanthine</text>
        <dbReference type="Rhea" id="RHEA:27646"/>
        <dbReference type="ChEBI" id="CHEBI:17368"/>
        <dbReference type="ChEBI" id="CHEBI:17596"/>
        <dbReference type="ChEBI" id="CHEBI:43474"/>
        <dbReference type="ChEBI" id="CHEBI:57720"/>
        <dbReference type="EC" id="2.4.2.1"/>
    </reaction>
</comment>
<dbReference type="InterPro" id="IPR035994">
    <property type="entry name" value="Nucleoside_phosphorylase_sf"/>
</dbReference>
<evidence type="ECO:0000256" key="11">
    <source>
        <dbReference type="ARBA" id="ARBA00031036"/>
    </source>
</evidence>
<dbReference type="PANTHER" id="PTHR11904">
    <property type="entry name" value="METHYLTHIOADENOSINE/PURINE NUCLEOSIDE PHOSPHORYLASE"/>
    <property type="match status" value="1"/>
</dbReference>
<gene>
    <name evidence="14" type="primary">Pnp_1</name>
    <name evidence="14" type="ORF">GTO93_0003530</name>
</gene>
<evidence type="ECO:0000313" key="15">
    <source>
        <dbReference type="Proteomes" id="UP001166093"/>
    </source>
</evidence>
<dbReference type="Gene3D" id="3.40.50.1580">
    <property type="entry name" value="Nucleoside phosphorylase domain"/>
    <property type="match status" value="1"/>
</dbReference>
<dbReference type="NCBIfam" id="TIGR01697">
    <property type="entry name" value="PNPH-PUNA-XAPA"/>
    <property type="match status" value="1"/>
</dbReference>
<comment type="similarity">
    <text evidence="2">Belongs to the PNP/MTAP phosphorylase family.</text>
</comment>
<dbReference type="InterPro" id="IPR000845">
    <property type="entry name" value="Nucleoside_phosphorylase_d"/>
</dbReference>
<comment type="catalytic activity">
    <reaction evidence="9">
        <text>2'-deoxyinosine + phosphate = 2-deoxy-alpha-D-ribose 1-phosphate + hypoxanthine</text>
        <dbReference type="Rhea" id="RHEA:27750"/>
        <dbReference type="ChEBI" id="CHEBI:17368"/>
        <dbReference type="ChEBI" id="CHEBI:28997"/>
        <dbReference type="ChEBI" id="CHEBI:43474"/>
        <dbReference type="ChEBI" id="CHEBI:57259"/>
        <dbReference type="EC" id="2.4.2.1"/>
    </reaction>
</comment>
<evidence type="ECO:0000259" key="13">
    <source>
        <dbReference type="Pfam" id="PF01048"/>
    </source>
</evidence>
<dbReference type="SUPFAM" id="SSF53167">
    <property type="entry name" value="Purine and uridine phosphorylases"/>
    <property type="match status" value="1"/>
</dbReference>
<evidence type="ECO:0000256" key="12">
    <source>
        <dbReference type="ARBA" id="ARBA00033072"/>
    </source>
</evidence>
<dbReference type="InterPro" id="IPR011270">
    <property type="entry name" value="Pur_Nuc_Pase_Ino/Guo-sp"/>
</dbReference>
<evidence type="ECO:0000256" key="6">
    <source>
        <dbReference type="ARBA" id="ARBA00022679"/>
    </source>
</evidence>
<evidence type="ECO:0000313" key="14">
    <source>
        <dbReference type="EMBL" id="MBN3272352.1"/>
    </source>
</evidence>
<dbReference type="Pfam" id="PF01048">
    <property type="entry name" value="PNP_UDP_1"/>
    <property type="match status" value="1"/>
</dbReference>